<evidence type="ECO:0000256" key="18">
    <source>
        <dbReference type="ARBA" id="ARBA00032892"/>
    </source>
</evidence>
<keyword evidence="12" id="KW-1133">Transmembrane helix</keyword>
<comment type="pathway">
    <text evidence="3">Phospholipid metabolism; CDP-diacylglycerol degradation; phosphatidate from CDP-diacylglycerol: step 1/1.</text>
</comment>
<dbReference type="Proteomes" id="UP000251313">
    <property type="component" value="Unassembled WGS sequence"/>
</dbReference>
<keyword evidence="8" id="KW-1003">Cell membrane</keyword>
<evidence type="ECO:0000256" key="7">
    <source>
        <dbReference type="ARBA" id="ARBA00019608"/>
    </source>
</evidence>
<accession>A0AB38G142</accession>
<evidence type="ECO:0000256" key="12">
    <source>
        <dbReference type="ARBA" id="ARBA00022989"/>
    </source>
</evidence>
<gene>
    <name evidence="20" type="primary">cdh_2</name>
    <name evidence="20" type="ORF">NCTC11967_04278</name>
</gene>
<evidence type="ECO:0000256" key="5">
    <source>
        <dbReference type="ARBA" id="ARBA00006435"/>
    </source>
</evidence>
<dbReference type="GO" id="GO:0008654">
    <property type="term" value="P:phospholipid biosynthetic process"/>
    <property type="evidence" value="ECO:0007669"/>
    <property type="project" value="UniProtKB-KW"/>
</dbReference>
<dbReference type="Gene3D" id="3.30.428.30">
    <property type="entry name" value="HIT family - CDH-like"/>
    <property type="match status" value="1"/>
</dbReference>
<dbReference type="EMBL" id="UAVL01000020">
    <property type="protein sequence ID" value="SQA65250.1"/>
    <property type="molecule type" value="Genomic_DNA"/>
</dbReference>
<keyword evidence="9" id="KW-0444">Lipid biosynthesis</keyword>
<evidence type="ECO:0000256" key="8">
    <source>
        <dbReference type="ARBA" id="ARBA00022475"/>
    </source>
</evidence>
<keyword evidence="14" id="KW-0472">Membrane</keyword>
<evidence type="ECO:0000256" key="6">
    <source>
        <dbReference type="ARBA" id="ARBA00012375"/>
    </source>
</evidence>
<dbReference type="GO" id="GO:0005886">
    <property type="term" value="C:plasma membrane"/>
    <property type="evidence" value="ECO:0007669"/>
    <property type="project" value="UniProtKB-SubCell"/>
</dbReference>
<dbReference type="AlphaFoldDB" id="A0AB38G142"/>
<evidence type="ECO:0000256" key="4">
    <source>
        <dbReference type="ARBA" id="ARBA00005189"/>
    </source>
</evidence>
<evidence type="ECO:0000256" key="13">
    <source>
        <dbReference type="ARBA" id="ARBA00023098"/>
    </source>
</evidence>
<comment type="caution">
    <text evidence="20">The sequence shown here is derived from an EMBL/GenBank/DDBJ whole genome shotgun (WGS) entry which is preliminary data.</text>
</comment>
<protein>
    <recommendedName>
        <fullName evidence="7">CDP-diacylglycerol pyrophosphatase</fullName>
        <ecNumber evidence="6">3.6.1.26</ecNumber>
    </recommendedName>
    <alternativeName>
        <fullName evidence="17">CDP-diacylglycerol phosphatidylhydrolase</fullName>
    </alternativeName>
    <alternativeName>
        <fullName evidence="18">CDP-diglyceride hydrolase</fullName>
    </alternativeName>
</protein>
<evidence type="ECO:0000313" key="20">
    <source>
        <dbReference type="EMBL" id="SQA65250.1"/>
    </source>
</evidence>
<evidence type="ECO:0000256" key="10">
    <source>
        <dbReference type="ARBA" id="ARBA00022692"/>
    </source>
</evidence>
<feature type="signal peptide" evidence="19">
    <location>
        <begin position="1"/>
        <end position="28"/>
    </location>
</feature>
<comment type="similarity">
    <text evidence="5">Belongs to the Cdh family.</text>
</comment>
<organism evidence="20 21">
    <name type="scientific">Yokenella regensburgei</name>
    <dbReference type="NCBI Taxonomy" id="158877"/>
    <lineage>
        <taxon>Bacteria</taxon>
        <taxon>Pseudomonadati</taxon>
        <taxon>Pseudomonadota</taxon>
        <taxon>Gammaproteobacteria</taxon>
        <taxon>Enterobacterales</taxon>
        <taxon>Enterobacteriaceae</taxon>
        <taxon>Yokenella</taxon>
    </lineage>
</organism>
<evidence type="ECO:0000256" key="1">
    <source>
        <dbReference type="ARBA" id="ARBA00001007"/>
    </source>
</evidence>
<evidence type="ECO:0000256" key="19">
    <source>
        <dbReference type="SAM" id="SignalP"/>
    </source>
</evidence>
<dbReference type="InterPro" id="IPR036265">
    <property type="entry name" value="HIT-like_sf"/>
</dbReference>
<evidence type="ECO:0000256" key="3">
    <source>
        <dbReference type="ARBA" id="ARBA00004927"/>
    </source>
</evidence>
<sequence>MLKRRMSHVLRAGILLSAAILLTGCARSDALWGVVDKLCLNNHALTKNTAPCHSIYVPEGNARGFSVIQNPRYPYHFILVPTIKVSGIEDPQLFAESSVDYFGYAWLMRYLVSWQYGAQVPDDMLGMAVNSASGRSQDQLHIHLTCLREDVRRQMLAERPYIQERWTPMQDKLLKNTYYARKVVQPTAMGIYPVKSVSDYFHLSPEQMAEWGVALIPTHWSGQKGFILLTTRRGWDKGNRASVESLLDKECSILPAK</sequence>
<reference evidence="20 21" key="1">
    <citation type="submission" date="2018-06" db="EMBL/GenBank/DDBJ databases">
        <authorList>
            <consortium name="Pathogen Informatics"/>
            <person name="Doyle S."/>
        </authorList>
    </citation>
    <scope>NUCLEOTIDE SEQUENCE [LARGE SCALE GENOMIC DNA]</scope>
    <source>
        <strain evidence="20 21">NCTC11967</strain>
    </source>
</reference>
<evidence type="ECO:0000256" key="16">
    <source>
        <dbReference type="ARBA" id="ARBA00023264"/>
    </source>
</evidence>
<dbReference type="Pfam" id="PF02611">
    <property type="entry name" value="CDH"/>
    <property type="match status" value="1"/>
</dbReference>
<evidence type="ECO:0000256" key="14">
    <source>
        <dbReference type="ARBA" id="ARBA00023136"/>
    </source>
</evidence>
<evidence type="ECO:0000256" key="2">
    <source>
        <dbReference type="ARBA" id="ARBA00004162"/>
    </source>
</evidence>
<keyword evidence="15" id="KW-0594">Phospholipid biosynthesis</keyword>
<feature type="chain" id="PRO_5044251679" description="CDP-diacylglycerol pyrophosphatase" evidence="19">
    <location>
        <begin position="29"/>
        <end position="257"/>
    </location>
</feature>
<keyword evidence="11 20" id="KW-0378">Hydrolase</keyword>
<proteinExistence type="inferred from homology"/>
<keyword evidence="19" id="KW-0732">Signal</keyword>
<name>A0AB38G142_9ENTR</name>
<dbReference type="SUPFAM" id="SSF54197">
    <property type="entry name" value="HIT-like"/>
    <property type="match status" value="1"/>
</dbReference>
<evidence type="ECO:0000256" key="9">
    <source>
        <dbReference type="ARBA" id="ARBA00022516"/>
    </source>
</evidence>
<keyword evidence="10" id="KW-0812">Transmembrane</keyword>
<comment type="pathway">
    <text evidence="4">Lipid metabolism.</text>
</comment>
<dbReference type="PROSITE" id="PS51257">
    <property type="entry name" value="PROKAR_LIPOPROTEIN"/>
    <property type="match status" value="1"/>
</dbReference>
<dbReference type="GO" id="GO:0008715">
    <property type="term" value="F:CDP-diacylglycerol diphosphatase activity"/>
    <property type="evidence" value="ECO:0007669"/>
    <property type="project" value="UniProtKB-EC"/>
</dbReference>
<evidence type="ECO:0000256" key="15">
    <source>
        <dbReference type="ARBA" id="ARBA00023209"/>
    </source>
</evidence>
<dbReference type="InterPro" id="IPR003763">
    <property type="entry name" value="CDP-diacylglyc_Pase"/>
</dbReference>
<comment type="subcellular location">
    <subcellularLocation>
        <location evidence="2">Cell membrane</location>
        <topology evidence="2">Single-pass membrane protein</topology>
    </subcellularLocation>
</comment>
<evidence type="ECO:0000256" key="17">
    <source>
        <dbReference type="ARBA" id="ARBA00032888"/>
    </source>
</evidence>
<keyword evidence="13" id="KW-0443">Lipid metabolism</keyword>
<comment type="catalytic activity">
    <reaction evidence="1">
        <text>a CDP-1,2-diacyl-sn-glycerol + H2O = a 1,2-diacyl-sn-glycero-3-phosphate + CMP + 2 H(+)</text>
        <dbReference type="Rhea" id="RHEA:15221"/>
        <dbReference type="ChEBI" id="CHEBI:15377"/>
        <dbReference type="ChEBI" id="CHEBI:15378"/>
        <dbReference type="ChEBI" id="CHEBI:58332"/>
        <dbReference type="ChEBI" id="CHEBI:58608"/>
        <dbReference type="ChEBI" id="CHEBI:60377"/>
        <dbReference type="EC" id="3.6.1.26"/>
    </reaction>
</comment>
<evidence type="ECO:0000313" key="21">
    <source>
        <dbReference type="Proteomes" id="UP000251313"/>
    </source>
</evidence>
<evidence type="ECO:0000256" key="11">
    <source>
        <dbReference type="ARBA" id="ARBA00022801"/>
    </source>
</evidence>
<dbReference type="EC" id="3.6.1.26" evidence="6"/>
<keyword evidence="16" id="KW-1208">Phospholipid metabolism</keyword>